<dbReference type="PANTHER" id="PTHR10996:SF178">
    <property type="entry name" value="2-HYDROXYACID DEHYDROGENASE YGL185C-RELATED"/>
    <property type="match status" value="1"/>
</dbReference>
<dbReference type="GO" id="GO:0005829">
    <property type="term" value="C:cytosol"/>
    <property type="evidence" value="ECO:0007669"/>
    <property type="project" value="TreeGrafter"/>
</dbReference>
<dbReference type="FunFam" id="3.40.50.720:FF:000213">
    <property type="entry name" value="Putative 2-hydroxyacid dehydrogenase"/>
    <property type="match status" value="1"/>
</dbReference>
<sequence>MRIRGSTASRRDSFPHRRVGDDGGVAVTKLSGVFRVGELEPAFAEELAARYDVPRLPDGAARDRFLAEHAAEVRALLTWGRPGVDAALIAALPNLEVIVNNGAGVDLIDTAAADRRGIGVSNTPDVLSDTVADTALGLILMTLRRLGAADRYVRAGRWAREGPFPYGRDVSGLQVGILGLGRIGSAIATRLRGFDCAIAYHNRRRIDGSPYRYAASAVELAESVDVLVVATTGDHQAHKLVDRAVLRALGPEGYLINIARGSVVDQEALVEMLAGGELAGAGLDVFADEPHVPAELVGLDNVVLLPHVGSATARTRRAMASLALRNLDSYLATGQLVTPVLRPRRRIPDRN</sequence>
<dbReference type="Pfam" id="PF02826">
    <property type="entry name" value="2-Hacid_dh_C"/>
    <property type="match status" value="1"/>
</dbReference>
<evidence type="ECO:0000256" key="4">
    <source>
        <dbReference type="ARBA" id="ARBA00023027"/>
    </source>
</evidence>
<dbReference type="SUPFAM" id="SSF52283">
    <property type="entry name" value="Formate/glycerate dehydrogenase catalytic domain-like"/>
    <property type="match status" value="1"/>
</dbReference>
<organism evidence="8 9">
    <name type="scientific">Mycolicibacterium paratuberculosis (strain ATCC BAA-968 / K-10)</name>
    <name type="common">Mycobacterium paratuberculosis</name>
    <dbReference type="NCBI Taxonomy" id="262316"/>
    <lineage>
        <taxon>Bacteria</taxon>
        <taxon>Bacillati</taxon>
        <taxon>Actinomycetota</taxon>
        <taxon>Actinomycetes</taxon>
        <taxon>Mycobacteriales</taxon>
        <taxon>Mycobacteriaceae</taxon>
        <taxon>Mycobacterium</taxon>
        <taxon>Mycobacterium avium complex (MAC)</taxon>
    </lineage>
</organism>
<dbReference type="InterPro" id="IPR006140">
    <property type="entry name" value="D-isomer_DH_NAD-bd"/>
</dbReference>
<dbReference type="GO" id="GO:0051287">
    <property type="term" value="F:NAD binding"/>
    <property type="evidence" value="ECO:0007669"/>
    <property type="project" value="InterPro"/>
</dbReference>
<dbReference type="PANTHER" id="PTHR10996">
    <property type="entry name" value="2-HYDROXYACID DEHYDROGENASE-RELATED"/>
    <property type="match status" value="1"/>
</dbReference>
<dbReference type="HOGENOM" id="CLU_019796_1_2_11"/>
<evidence type="ECO:0000256" key="2">
    <source>
        <dbReference type="ARBA" id="ARBA00022857"/>
    </source>
</evidence>
<dbReference type="KEGG" id="mpa:MAP_0129"/>
<dbReference type="AlphaFoldDB" id="Q745C6"/>
<dbReference type="GO" id="GO:0016618">
    <property type="term" value="F:hydroxypyruvate reductase [NAD(P)H] activity"/>
    <property type="evidence" value="ECO:0007669"/>
    <property type="project" value="TreeGrafter"/>
</dbReference>
<keyword evidence="4" id="KW-0520">NAD</keyword>
<comment type="similarity">
    <text evidence="1 5">Belongs to the D-isomer specific 2-hydroxyacid dehydrogenase family.</text>
</comment>
<dbReference type="InterPro" id="IPR006139">
    <property type="entry name" value="D-isomer_2_OHA_DH_cat_dom"/>
</dbReference>
<evidence type="ECO:0000259" key="7">
    <source>
        <dbReference type="Pfam" id="PF02826"/>
    </source>
</evidence>
<dbReference type="GO" id="GO:0030267">
    <property type="term" value="F:glyoxylate reductase (NADPH) activity"/>
    <property type="evidence" value="ECO:0007669"/>
    <property type="project" value="TreeGrafter"/>
</dbReference>
<name>Q745C6_MYCPA</name>
<dbReference type="eggNOG" id="COG1052">
    <property type="taxonomic scope" value="Bacteria"/>
</dbReference>
<evidence type="ECO:0000256" key="5">
    <source>
        <dbReference type="RuleBase" id="RU003719"/>
    </source>
</evidence>
<dbReference type="Pfam" id="PF00389">
    <property type="entry name" value="2-Hacid_dh"/>
    <property type="match status" value="1"/>
</dbReference>
<dbReference type="SUPFAM" id="SSF51735">
    <property type="entry name" value="NAD(P)-binding Rossmann-fold domains"/>
    <property type="match status" value="1"/>
</dbReference>
<dbReference type="Gene3D" id="3.40.50.720">
    <property type="entry name" value="NAD(P)-binding Rossmann-like Domain"/>
    <property type="match status" value="2"/>
</dbReference>
<evidence type="ECO:0000259" key="6">
    <source>
        <dbReference type="Pfam" id="PF00389"/>
    </source>
</evidence>
<feature type="domain" description="D-isomer specific 2-hydroxyacid dehydrogenase catalytic" evidence="6">
    <location>
        <begin position="63"/>
        <end position="340"/>
    </location>
</feature>
<dbReference type="Proteomes" id="UP000000580">
    <property type="component" value="Chromosome"/>
</dbReference>
<evidence type="ECO:0000313" key="8">
    <source>
        <dbReference type="EMBL" id="AAS02446.1"/>
    </source>
</evidence>
<protein>
    <recommendedName>
        <fullName evidence="10">Hydroxyacid dehydrogenase</fullName>
    </recommendedName>
</protein>
<feature type="domain" description="D-isomer specific 2-hydroxyacid dehydrogenase NAD-binding" evidence="7">
    <location>
        <begin position="136"/>
        <end position="309"/>
    </location>
</feature>
<dbReference type="InterPro" id="IPR036291">
    <property type="entry name" value="NAD(P)-bd_dom_sf"/>
</dbReference>
<evidence type="ECO:0000313" key="9">
    <source>
        <dbReference type="Proteomes" id="UP000000580"/>
    </source>
</evidence>
<evidence type="ECO:0008006" key="10">
    <source>
        <dbReference type="Google" id="ProtNLM"/>
    </source>
</evidence>
<accession>Q745C6</accession>
<gene>
    <name evidence="8" type="ordered locus">MAP_0129</name>
</gene>
<reference evidence="8 9" key="1">
    <citation type="journal article" date="2005" name="Proc. Natl. Acad. Sci. U.S.A.">
        <title>The complete genome sequence of Mycobacterium avium subspecies paratuberculosis.</title>
        <authorList>
            <person name="Li L."/>
            <person name="Bannantine J.P."/>
            <person name="Zhang Q."/>
            <person name="Amonsin A."/>
            <person name="May B.J."/>
            <person name="Alt D."/>
            <person name="Banerji N."/>
            <person name="Kanjilal S."/>
            <person name="Kapur V."/>
        </authorList>
    </citation>
    <scope>NUCLEOTIDE SEQUENCE [LARGE SCALE GENOMIC DNA]</scope>
    <source>
        <strain evidence="9">ATCC BAA-968 / K-10</strain>
    </source>
</reference>
<proteinExistence type="inferred from homology"/>
<keyword evidence="9" id="KW-1185">Reference proteome</keyword>
<dbReference type="STRING" id="262316.MAP_0129"/>
<keyword evidence="3 5" id="KW-0560">Oxidoreductase</keyword>
<evidence type="ECO:0000256" key="3">
    <source>
        <dbReference type="ARBA" id="ARBA00023002"/>
    </source>
</evidence>
<dbReference type="CDD" id="cd12156">
    <property type="entry name" value="HPPR"/>
    <property type="match status" value="1"/>
</dbReference>
<evidence type="ECO:0000256" key="1">
    <source>
        <dbReference type="ARBA" id="ARBA00005854"/>
    </source>
</evidence>
<keyword evidence="2" id="KW-0521">NADP</keyword>
<dbReference type="EMBL" id="AE016958">
    <property type="protein sequence ID" value="AAS02446.1"/>
    <property type="molecule type" value="Genomic_DNA"/>
</dbReference>
<dbReference type="InterPro" id="IPR050223">
    <property type="entry name" value="D-isomer_2-hydroxyacid_DH"/>
</dbReference>